<dbReference type="Proteomes" id="UP001642464">
    <property type="component" value="Unassembled WGS sequence"/>
</dbReference>
<evidence type="ECO:0000313" key="2">
    <source>
        <dbReference type="EMBL" id="CAK9039159.1"/>
    </source>
</evidence>
<name>A0ABP0LM56_9DINO</name>
<accession>A0ABP0LM56</accession>
<reference evidence="2 3" key="1">
    <citation type="submission" date="2024-02" db="EMBL/GenBank/DDBJ databases">
        <authorList>
            <person name="Chen Y."/>
            <person name="Shah S."/>
            <person name="Dougan E. K."/>
            <person name="Thang M."/>
            <person name="Chan C."/>
        </authorList>
    </citation>
    <scope>NUCLEOTIDE SEQUENCE [LARGE SCALE GENOMIC DNA]</scope>
</reference>
<dbReference type="Gene3D" id="3.20.10.10">
    <property type="entry name" value="D-amino Acid Aminotransferase, subunit A, domain 2"/>
    <property type="match status" value="1"/>
</dbReference>
<dbReference type="PANTHER" id="PTHR42743:SF22">
    <property type="entry name" value="D-AMINO-ACID TRANSAMINASE, CHLOROPLASTIC"/>
    <property type="match status" value="1"/>
</dbReference>
<sequence length="241" mass="25689">MYSSLVDAIITDPELMVLPLDDHAIVRGHAVFDTCTLANGCVYRLGLHLDRLFTSAKLAKLKLPFGDSEEKLRGCCLGVRYFLTAGPGNFGFTSAGTYEARSFGHPEEQQLSAELHARDDCSGNDGTVAEGCVANCAIVTKEISCDCNVYSKASSGIARFDGILAGTTVRKAVKEVRQETLHSAQLFDAAEVMMFGGDLGVFPVTRLDGRSIGDGKASPYANSARAAYSMACHMGMGQPCV</sequence>
<evidence type="ECO:0000256" key="1">
    <source>
        <dbReference type="ARBA" id="ARBA00009320"/>
    </source>
</evidence>
<dbReference type="Gene3D" id="3.30.470.10">
    <property type="match status" value="1"/>
</dbReference>
<keyword evidence="3" id="KW-1185">Reference proteome</keyword>
<dbReference type="InterPro" id="IPR043131">
    <property type="entry name" value="BCAT-like_N"/>
</dbReference>
<protein>
    <submittedName>
        <fullName evidence="2">Chloroplastic (Aminodeoxychorismate lyase) (AtADCL) (Branched-chain-amino-acid aminotransferase-like protein 3)</fullName>
    </submittedName>
</protein>
<dbReference type="InterPro" id="IPR036038">
    <property type="entry name" value="Aminotransferase-like"/>
</dbReference>
<dbReference type="SUPFAM" id="SSF56752">
    <property type="entry name" value="D-aminoacid aminotransferase-like PLP-dependent enzymes"/>
    <property type="match status" value="1"/>
</dbReference>
<dbReference type="InterPro" id="IPR050571">
    <property type="entry name" value="Class-IV_PLP-Dep_Aminotrnsfr"/>
</dbReference>
<evidence type="ECO:0000313" key="3">
    <source>
        <dbReference type="Proteomes" id="UP001642464"/>
    </source>
</evidence>
<proteinExistence type="inferred from homology"/>
<comment type="caution">
    <text evidence="2">The sequence shown here is derived from an EMBL/GenBank/DDBJ whole genome shotgun (WGS) entry which is preliminary data.</text>
</comment>
<comment type="similarity">
    <text evidence="1">Belongs to the class-IV pyridoxal-phosphate-dependent aminotransferase family.</text>
</comment>
<dbReference type="InterPro" id="IPR043132">
    <property type="entry name" value="BCAT-like_C"/>
</dbReference>
<dbReference type="PANTHER" id="PTHR42743">
    <property type="entry name" value="AMINO-ACID AMINOTRANSFERASE"/>
    <property type="match status" value="1"/>
</dbReference>
<organism evidence="2 3">
    <name type="scientific">Durusdinium trenchii</name>
    <dbReference type="NCBI Taxonomy" id="1381693"/>
    <lineage>
        <taxon>Eukaryota</taxon>
        <taxon>Sar</taxon>
        <taxon>Alveolata</taxon>
        <taxon>Dinophyceae</taxon>
        <taxon>Suessiales</taxon>
        <taxon>Symbiodiniaceae</taxon>
        <taxon>Durusdinium</taxon>
    </lineage>
</organism>
<dbReference type="EMBL" id="CAXAMM010016591">
    <property type="protein sequence ID" value="CAK9039159.1"/>
    <property type="molecule type" value="Genomic_DNA"/>
</dbReference>
<gene>
    <name evidence="2" type="ORF">SCF082_LOCUS22920</name>
</gene>